<dbReference type="SUPFAM" id="SSF54523">
    <property type="entry name" value="Pili subunits"/>
    <property type="match status" value="1"/>
</dbReference>
<dbReference type="GO" id="GO:0009986">
    <property type="term" value="C:cell surface"/>
    <property type="evidence" value="ECO:0007669"/>
    <property type="project" value="UniProtKB-SubCell"/>
</dbReference>
<reference evidence="11" key="1">
    <citation type="submission" date="2015-01" db="EMBL/GenBank/DDBJ databases">
        <title>Comparative genome analysis of Bacillus coagulans HM-08, Clostridium butyricum HM-68, Bacillus subtilis HM-66 and Bacillus licheniformis BL-09.</title>
        <authorList>
            <person name="Zhang H."/>
        </authorList>
    </citation>
    <scope>NUCLEOTIDE SEQUENCE [LARGE SCALE GENOMIC DNA]</scope>
    <source>
        <strain evidence="11">HM-08</strain>
    </source>
</reference>
<dbReference type="NCBIfam" id="TIGR02532">
    <property type="entry name" value="IV_pilin_GFxxxE"/>
    <property type="match status" value="1"/>
</dbReference>
<evidence type="ECO:0000259" key="10">
    <source>
        <dbReference type="Pfam" id="PF12019"/>
    </source>
</evidence>
<evidence type="ECO:0000256" key="5">
    <source>
        <dbReference type="ARBA" id="ARBA00022519"/>
    </source>
</evidence>
<feature type="domain" description="General secretion pathway GspH" evidence="10">
    <location>
        <begin position="47"/>
        <end position="133"/>
    </location>
</feature>
<keyword evidence="13" id="KW-1185">Reference proteome</keyword>
<dbReference type="InterPro" id="IPR016785">
    <property type="entry name" value="ComGD"/>
</dbReference>
<evidence type="ECO:0000313" key="12">
    <source>
        <dbReference type="EMBL" id="KYC65497.1"/>
    </source>
</evidence>
<keyword evidence="6" id="KW-0812">Transmembrane</keyword>
<proteinExistence type="predicted"/>
<dbReference type="GO" id="GO:0005886">
    <property type="term" value="C:plasma membrane"/>
    <property type="evidence" value="ECO:0007669"/>
    <property type="project" value="UniProtKB-SubCell"/>
</dbReference>
<dbReference type="GO" id="GO:0015628">
    <property type="term" value="P:protein secretion by the type II secretion system"/>
    <property type="evidence" value="ECO:0007669"/>
    <property type="project" value="InterPro"/>
</dbReference>
<comment type="subcellular location">
    <subcellularLocation>
        <location evidence="2">Cell inner membrane</location>
        <topology evidence="2">Single-pass membrane protein</topology>
    </subcellularLocation>
    <subcellularLocation>
        <location evidence="1">Cell surface</location>
    </subcellularLocation>
</comment>
<keyword evidence="9" id="KW-0178">Competence</keyword>
<gene>
    <name evidence="12" type="ORF">B4098_2894</name>
    <name evidence="11" type="ORF">SB48_HM08orf02877</name>
</gene>
<protein>
    <recommendedName>
        <fullName evidence="10">General secretion pathway GspH domain-containing protein</fullName>
    </recommendedName>
</protein>
<keyword evidence="4" id="KW-0488">Methylation</keyword>
<dbReference type="InterPro" id="IPR022346">
    <property type="entry name" value="T2SS_GspH"/>
</dbReference>
<evidence type="ECO:0000256" key="8">
    <source>
        <dbReference type="ARBA" id="ARBA00023136"/>
    </source>
</evidence>
<name>A0A0C5C7L3_HEYCO</name>
<organism evidence="12 14">
    <name type="scientific">Heyndrickxia coagulans</name>
    <name type="common">Weizmannia coagulans</name>
    <dbReference type="NCBI Taxonomy" id="1398"/>
    <lineage>
        <taxon>Bacteria</taxon>
        <taxon>Bacillati</taxon>
        <taxon>Bacillota</taxon>
        <taxon>Bacilli</taxon>
        <taxon>Bacillales</taxon>
        <taxon>Bacillaceae</taxon>
        <taxon>Heyndrickxia</taxon>
    </lineage>
</organism>
<dbReference type="Proteomes" id="UP000032024">
    <property type="component" value="Chromosome"/>
</dbReference>
<reference evidence="13" key="2">
    <citation type="submission" date="2015-01" db="EMBL/GenBank/DDBJ databases">
        <title>Comparative genome analysis of Bacillus coagulans HM-08, Clostridium butyricum HM-68, Bacillus subtilis HM-66 and Bacillus paralicheniformis BL-09.</title>
        <authorList>
            <person name="Zhang H."/>
        </authorList>
    </citation>
    <scope>NUCLEOTIDE SEQUENCE [LARGE SCALE GENOMIC DNA]</scope>
    <source>
        <strain evidence="13">HM-08</strain>
    </source>
</reference>
<dbReference type="RefSeq" id="WP_019720594.1">
    <property type="nucleotide sequence ID" value="NZ_CP010525.1"/>
</dbReference>
<evidence type="ECO:0000256" key="7">
    <source>
        <dbReference type="ARBA" id="ARBA00022989"/>
    </source>
</evidence>
<dbReference type="Pfam" id="PF12019">
    <property type="entry name" value="GspH"/>
    <property type="match status" value="1"/>
</dbReference>
<keyword evidence="5" id="KW-0997">Cell inner membrane</keyword>
<dbReference type="STRING" id="1398.AB434_3457"/>
<keyword evidence="3" id="KW-1003">Cell membrane</keyword>
<evidence type="ECO:0000256" key="1">
    <source>
        <dbReference type="ARBA" id="ARBA00004241"/>
    </source>
</evidence>
<reference evidence="12 14" key="3">
    <citation type="submission" date="2016-01" db="EMBL/GenBank/DDBJ databases">
        <title>Genome Sequences of Twelve Sporeforming Bacillus Species Isolated from Foods.</title>
        <authorList>
            <person name="Berendsen E.M."/>
            <person name="Wells-Bennik M.H."/>
            <person name="Krawcyk A.O."/>
            <person name="De Jong A."/>
            <person name="Holsappel S."/>
            <person name="Eijlander R.T."/>
            <person name="Kuipers O.P."/>
        </authorList>
    </citation>
    <scope>NUCLEOTIDE SEQUENCE [LARGE SCALE GENOMIC DNA]</scope>
    <source>
        <strain evidence="12 14">B4098</strain>
    </source>
</reference>
<evidence type="ECO:0000313" key="13">
    <source>
        <dbReference type="Proteomes" id="UP000032024"/>
    </source>
</evidence>
<evidence type="ECO:0000256" key="4">
    <source>
        <dbReference type="ARBA" id="ARBA00022481"/>
    </source>
</evidence>
<evidence type="ECO:0000256" key="6">
    <source>
        <dbReference type="ARBA" id="ARBA00022692"/>
    </source>
</evidence>
<dbReference type="EMBL" id="LQYG01000016">
    <property type="protein sequence ID" value="KYC65497.1"/>
    <property type="molecule type" value="Genomic_DNA"/>
</dbReference>
<evidence type="ECO:0000256" key="9">
    <source>
        <dbReference type="ARBA" id="ARBA00023287"/>
    </source>
</evidence>
<dbReference type="PATRIC" id="fig|1398.18.peg.1828"/>
<dbReference type="Pfam" id="PF07963">
    <property type="entry name" value="N_methyl"/>
    <property type="match status" value="1"/>
</dbReference>
<dbReference type="PIRSF" id="PIRSF021292">
    <property type="entry name" value="Competence_ComGD"/>
    <property type="match status" value="1"/>
</dbReference>
<dbReference type="Proteomes" id="UP000075288">
    <property type="component" value="Unassembled WGS sequence"/>
</dbReference>
<dbReference type="GO" id="GO:0015627">
    <property type="term" value="C:type II protein secretion system complex"/>
    <property type="evidence" value="ECO:0007669"/>
    <property type="project" value="InterPro"/>
</dbReference>
<evidence type="ECO:0000256" key="3">
    <source>
        <dbReference type="ARBA" id="ARBA00022475"/>
    </source>
</evidence>
<accession>A0A0C5C7L3</accession>
<dbReference type="NCBIfam" id="NF040982">
    <property type="entry name" value="ComGD"/>
    <property type="match status" value="1"/>
</dbReference>
<evidence type="ECO:0000256" key="2">
    <source>
        <dbReference type="ARBA" id="ARBA00004377"/>
    </source>
</evidence>
<dbReference type="InterPro" id="IPR012902">
    <property type="entry name" value="N_methyl_site"/>
</dbReference>
<dbReference type="AlphaFoldDB" id="A0A0C5C7L3"/>
<dbReference type="GO" id="GO:0030420">
    <property type="term" value="P:establishment of competence for transformation"/>
    <property type="evidence" value="ECO:0007669"/>
    <property type="project" value="UniProtKB-KW"/>
</dbReference>
<evidence type="ECO:0000313" key="14">
    <source>
        <dbReference type="Proteomes" id="UP000075288"/>
    </source>
</evidence>
<keyword evidence="7" id="KW-1133">Transmembrane helix</keyword>
<dbReference type="InterPro" id="IPR045584">
    <property type="entry name" value="Pilin-like"/>
</dbReference>
<keyword evidence="8" id="KW-0472">Membrane</keyword>
<sequence>MKRPKNEAGFTFPEMLVVLLIVSVITALAFAGFKPVKHTIVKKMFINQLENDLYLAQTDAISRQTNVYVQFFRQSNMYAIFEARKNATIVKRRLPEGIKMFENGSFHSYAIGPDGNVTQFGTLYFQSGQEQIKLVTHIGSGRFYVEE</sequence>
<dbReference type="EMBL" id="CP010525">
    <property type="protein sequence ID" value="AJO22614.1"/>
    <property type="molecule type" value="Genomic_DNA"/>
</dbReference>
<evidence type="ECO:0000313" key="11">
    <source>
        <dbReference type="EMBL" id="AJO22614.1"/>
    </source>
</evidence>